<dbReference type="PROSITE" id="PS50011">
    <property type="entry name" value="PROTEIN_KINASE_DOM"/>
    <property type="match status" value="1"/>
</dbReference>
<evidence type="ECO:0000256" key="1">
    <source>
        <dbReference type="ARBA" id="ARBA00022741"/>
    </source>
</evidence>
<dbReference type="GO" id="GO:0005524">
    <property type="term" value="F:ATP binding"/>
    <property type="evidence" value="ECO:0007669"/>
    <property type="project" value="UniProtKB-KW"/>
</dbReference>
<sequence>LVLEDIVYGSVSEFVRTSLRPQTQLCKFAVHIVEGLRHLEKYGFIHRRLSIDVCLLTYNYNVKIAIYGLTPGELYPRADELEDVDCCRWLPPECLPDSNSTQRAAYGASGMIYSFGMILWSMFHGAALPFED</sequence>
<dbReference type="WBParaSite" id="GPUH_0000884001-mRNA-1">
    <property type="protein sequence ID" value="GPUH_0000884001-mRNA-1"/>
    <property type="gene ID" value="GPUH_0000884001"/>
</dbReference>
<dbReference type="Pfam" id="PF07714">
    <property type="entry name" value="PK_Tyr_Ser-Thr"/>
    <property type="match status" value="1"/>
</dbReference>
<dbReference type="Gene3D" id="1.10.510.10">
    <property type="entry name" value="Transferase(Phosphotransferase) domain 1"/>
    <property type="match status" value="1"/>
</dbReference>
<name>A0A183DJD9_9BILA</name>
<dbReference type="GO" id="GO:0004672">
    <property type="term" value="F:protein kinase activity"/>
    <property type="evidence" value="ECO:0007669"/>
    <property type="project" value="InterPro"/>
</dbReference>
<dbReference type="SUPFAM" id="SSF56112">
    <property type="entry name" value="Protein kinase-like (PK-like)"/>
    <property type="match status" value="1"/>
</dbReference>
<feature type="domain" description="Protein kinase" evidence="3">
    <location>
        <begin position="1"/>
        <end position="132"/>
    </location>
</feature>
<keyword evidence="2" id="KW-0067">ATP-binding</keyword>
<evidence type="ECO:0000313" key="4">
    <source>
        <dbReference type="WBParaSite" id="GPUH_0000884001-mRNA-1"/>
    </source>
</evidence>
<evidence type="ECO:0000256" key="2">
    <source>
        <dbReference type="ARBA" id="ARBA00022840"/>
    </source>
</evidence>
<dbReference type="InterPro" id="IPR000719">
    <property type="entry name" value="Prot_kinase_dom"/>
</dbReference>
<keyword evidence="1" id="KW-0547">Nucleotide-binding</keyword>
<protein>
    <submittedName>
        <fullName evidence="4">Protein kinase domain-containing protein</fullName>
    </submittedName>
</protein>
<proteinExistence type="predicted"/>
<dbReference type="AlphaFoldDB" id="A0A183DJD9"/>
<dbReference type="PANTHER" id="PTHR24418">
    <property type="entry name" value="TYROSINE-PROTEIN KINASE"/>
    <property type="match status" value="1"/>
</dbReference>
<reference evidence="4" key="1">
    <citation type="submission" date="2016-06" db="UniProtKB">
        <authorList>
            <consortium name="WormBaseParasite"/>
        </authorList>
    </citation>
    <scope>IDENTIFICATION</scope>
</reference>
<accession>A0A183DJD9</accession>
<organism evidence="4">
    <name type="scientific">Gongylonema pulchrum</name>
    <dbReference type="NCBI Taxonomy" id="637853"/>
    <lineage>
        <taxon>Eukaryota</taxon>
        <taxon>Metazoa</taxon>
        <taxon>Ecdysozoa</taxon>
        <taxon>Nematoda</taxon>
        <taxon>Chromadorea</taxon>
        <taxon>Rhabditida</taxon>
        <taxon>Spirurina</taxon>
        <taxon>Spiruromorpha</taxon>
        <taxon>Spiruroidea</taxon>
        <taxon>Gongylonematidae</taxon>
        <taxon>Gongylonema</taxon>
    </lineage>
</organism>
<dbReference type="InterPro" id="IPR011009">
    <property type="entry name" value="Kinase-like_dom_sf"/>
</dbReference>
<dbReference type="InterPro" id="IPR050198">
    <property type="entry name" value="Non-receptor_tyrosine_kinases"/>
</dbReference>
<evidence type="ECO:0000259" key="3">
    <source>
        <dbReference type="PROSITE" id="PS50011"/>
    </source>
</evidence>
<dbReference type="InterPro" id="IPR001245">
    <property type="entry name" value="Ser-Thr/Tyr_kinase_cat_dom"/>
</dbReference>